<dbReference type="PANTHER" id="PTHR47076:SF1">
    <property type="entry name" value="NHL DOMAIN PROTEIN"/>
    <property type="match status" value="1"/>
</dbReference>
<sequence length="185" mass="20862">MASHQIQMAKDQISNLQQPSQQIIDDDEDDVLLMEEFSNQTRCCGFLPCFGSRSNPTRAVLVGSLSSPSVWEKLRHTVEIDGEWWARPLKSLQKIRDLSEIVASLKRKTFIRRFNRTSRKGSSRGSKFNYDALSYSLNFDDGPGQNGHSKEDDGYYPNFSSRYASVPQSCKSSMDLGNNGIPNSL</sequence>
<organism evidence="1">
    <name type="scientific">Opuntia streptacantha</name>
    <name type="common">Prickly pear cactus</name>
    <name type="synonym">Opuntia cardona</name>
    <dbReference type="NCBI Taxonomy" id="393608"/>
    <lineage>
        <taxon>Eukaryota</taxon>
        <taxon>Viridiplantae</taxon>
        <taxon>Streptophyta</taxon>
        <taxon>Embryophyta</taxon>
        <taxon>Tracheophyta</taxon>
        <taxon>Spermatophyta</taxon>
        <taxon>Magnoliopsida</taxon>
        <taxon>eudicotyledons</taxon>
        <taxon>Gunneridae</taxon>
        <taxon>Pentapetalae</taxon>
        <taxon>Caryophyllales</taxon>
        <taxon>Cactineae</taxon>
        <taxon>Cactaceae</taxon>
        <taxon>Opuntioideae</taxon>
        <taxon>Opuntia</taxon>
    </lineage>
</organism>
<evidence type="ECO:0000313" key="1">
    <source>
        <dbReference type="EMBL" id="MBA4631958.1"/>
    </source>
</evidence>
<dbReference type="EMBL" id="GISG01080206">
    <property type="protein sequence ID" value="MBA4631958.1"/>
    <property type="molecule type" value="Transcribed_RNA"/>
</dbReference>
<reference evidence="1" key="1">
    <citation type="journal article" date="2013" name="J. Plant Res.">
        <title>Effect of fungi and light on seed germination of three Opuntia species from semiarid lands of central Mexico.</title>
        <authorList>
            <person name="Delgado-Sanchez P."/>
            <person name="Jimenez-Bremont J.F."/>
            <person name="Guerrero-Gonzalez Mde L."/>
            <person name="Flores J."/>
        </authorList>
    </citation>
    <scope>NUCLEOTIDE SEQUENCE</scope>
    <source>
        <tissue evidence="1">Cladode</tissue>
    </source>
</reference>
<dbReference type="EMBL" id="GISG01080207">
    <property type="protein sequence ID" value="MBA4631959.1"/>
    <property type="molecule type" value="Transcribed_RNA"/>
</dbReference>
<accession>A0A7C8Z1B9</accession>
<name>A0A7C8Z1B9_OPUST</name>
<protein>
    <submittedName>
        <fullName evidence="1">Uncharacterized protein</fullName>
    </submittedName>
</protein>
<dbReference type="AlphaFoldDB" id="A0A7C8Z1B9"/>
<reference evidence="1" key="2">
    <citation type="submission" date="2020-07" db="EMBL/GenBank/DDBJ databases">
        <authorList>
            <person name="Vera ALvarez R."/>
            <person name="Arias-Moreno D.M."/>
            <person name="Jimenez-Jacinto V."/>
            <person name="Jimenez-Bremont J.F."/>
            <person name="Swaminathan K."/>
            <person name="Moose S.P."/>
            <person name="Guerrero-Gonzalez M.L."/>
            <person name="Marino-Ramirez L."/>
            <person name="Landsman D."/>
            <person name="Rodriguez-Kessler M."/>
            <person name="Delgado-Sanchez P."/>
        </authorList>
    </citation>
    <scope>NUCLEOTIDE SEQUENCE</scope>
    <source>
        <tissue evidence="1">Cladode</tissue>
    </source>
</reference>
<proteinExistence type="predicted"/>
<dbReference type="PANTHER" id="PTHR47076">
    <property type="entry name" value="NHL DOMAIN PROTEIN"/>
    <property type="match status" value="1"/>
</dbReference>